<dbReference type="AlphaFoldDB" id="A0A0M9FZ87"/>
<keyword evidence="3" id="KW-1185">Reference proteome</keyword>
<gene>
    <name evidence="2" type="ORF">ABB37_06021</name>
</gene>
<feature type="region of interest" description="Disordered" evidence="1">
    <location>
        <begin position="490"/>
        <end position="517"/>
    </location>
</feature>
<sequence>MSPTAAAVLQEEYEAARRAIVKGLGAYPFSYARVLGRQTTPADEWRLRGLSNGDFVLATEAREGGTHELRGKDAKQPPMTAHRTAAVRAPDAQSSASSVSLPMQAKPPRWPSLLQLTREIERHTMTRTYLWEISPVKKTATASSNSLFTTSDAYAATPSLLAFYTVSVLSRIAEHAVRHAWRGGPHLYPKRRVPERNSAFAFSGCPRLTLEDVTSQQWDRAEAAHFLISVLQHSCIQQDLRQRLWTAAQCYHRDILQDLDSLARGTRQEGGRKSFIAVDDSRAASTAFQVPLEEVKRQLFAFPAHIHFSVVPSADVFAGAAGNKGKVVVQPLRSSHWFHFSSSDRDVMRIFSERPHTDIFMPSKAFTEVTKMANQGAPMHKTRTTQDQLWLLLSEMSRLRILVGYLLHLEAFLYKMRCAAEVSPGEHTASDGKGVTRQGLSTADAQAAHDARYVGEVFHFLEIQLHMQLQRRHHSLRFLSKHKIQYAASEAAEDSNGSPATFGEDDVASNGASTSGSRLQEEARCFSTVQGLFTAFIRALEGDPRHTLPEKGGAPAQVETAEKKAPDIGSGELQGGGLHATRVNPRKSVDQRANSTGKTTHLSADDEAFLQAVVSSLPSETRHAAKNRGSSQWRHKTPERKTR</sequence>
<reference evidence="2 3" key="1">
    <citation type="submission" date="2015-07" db="EMBL/GenBank/DDBJ databases">
        <title>High-quality genome of monoxenous trypanosomatid Leptomonas pyrrhocoris.</title>
        <authorList>
            <person name="Flegontov P."/>
            <person name="Butenko A."/>
            <person name="Firsov S."/>
            <person name="Vlcek C."/>
            <person name="Logacheva M.D."/>
            <person name="Field M."/>
            <person name="Filatov D."/>
            <person name="Flegontova O."/>
            <person name="Gerasimov E."/>
            <person name="Jackson A.P."/>
            <person name="Kelly S."/>
            <person name="Opperdoes F."/>
            <person name="O'Reilly A."/>
            <person name="Votypka J."/>
            <person name="Yurchenko V."/>
            <person name="Lukes J."/>
        </authorList>
    </citation>
    <scope>NUCLEOTIDE SEQUENCE [LARGE SCALE GENOMIC DNA]</scope>
    <source>
        <strain evidence="2">H10</strain>
    </source>
</reference>
<protein>
    <submittedName>
        <fullName evidence="2">Uncharacterized protein</fullName>
    </submittedName>
</protein>
<proteinExistence type="predicted"/>
<evidence type="ECO:0000256" key="1">
    <source>
        <dbReference type="SAM" id="MobiDB-lite"/>
    </source>
</evidence>
<feature type="compositionally biased region" description="Polar residues" evidence="1">
    <location>
        <begin position="591"/>
        <end position="602"/>
    </location>
</feature>
<accession>A0A0M9FZ87</accession>
<dbReference type="GeneID" id="26906311"/>
<comment type="caution">
    <text evidence="2">The sequence shown here is derived from an EMBL/GenBank/DDBJ whole genome shotgun (WGS) entry which is preliminary data.</text>
</comment>
<dbReference type="OrthoDB" id="273093at2759"/>
<dbReference type="Proteomes" id="UP000037923">
    <property type="component" value="Unassembled WGS sequence"/>
</dbReference>
<dbReference type="VEuPathDB" id="TriTrypDB:LpyrH10_12_1990"/>
<evidence type="ECO:0000313" key="3">
    <source>
        <dbReference type="Proteomes" id="UP000037923"/>
    </source>
</evidence>
<dbReference type="OMA" id="RQQRVEC"/>
<feature type="region of interest" description="Disordered" evidence="1">
    <location>
        <begin position="544"/>
        <end position="643"/>
    </location>
</feature>
<dbReference type="RefSeq" id="XP_015657396.1">
    <property type="nucleotide sequence ID" value="XM_015804262.1"/>
</dbReference>
<evidence type="ECO:0000313" key="2">
    <source>
        <dbReference type="EMBL" id="KPA78957.1"/>
    </source>
</evidence>
<organism evidence="2 3">
    <name type="scientific">Leptomonas pyrrhocoris</name>
    <name type="common">Firebug parasite</name>
    <dbReference type="NCBI Taxonomy" id="157538"/>
    <lineage>
        <taxon>Eukaryota</taxon>
        <taxon>Discoba</taxon>
        <taxon>Euglenozoa</taxon>
        <taxon>Kinetoplastea</taxon>
        <taxon>Metakinetoplastina</taxon>
        <taxon>Trypanosomatida</taxon>
        <taxon>Trypanosomatidae</taxon>
        <taxon>Leishmaniinae</taxon>
        <taxon>Leptomonas</taxon>
    </lineage>
</organism>
<feature type="compositionally biased region" description="Basic residues" evidence="1">
    <location>
        <begin position="633"/>
        <end position="643"/>
    </location>
</feature>
<name>A0A0M9FZ87_LEPPY</name>
<dbReference type="EMBL" id="LGTL01000012">
    <property type="protein sequence ID" value="KPA78957.1"/>
    <property type="molecule type" value="Genomic_DNA"/>
</dbReference>